<keyword evidence="3" id="KW-0804">Transcription</keyword>
<dbReference type="InterPro" id="IPR037923">
    <property type="entry name" value="HTH-like"/>
</dbReference>
<proteinExistence type="predicted"/>
<dbReference type="Pfam" id="PF12833">
    <property type="entry name" value="HTH_18"/>
    <property type="match status" value="1"/>
</dbReference>
<evidence type="ECO:0000313" key="5">
    <source>
        <dbReference type="EMBL" id="GKX30182.1"/>
    </source>
</evidence>
<reference evidence="5" key="1">
    <citation type="submission" date="2022-06" db="EMBL/GenBank/DDBJ databases">
        <title>Vallitalea longa sp. nov., an anaerobic bacterium isolated from marine sediment.</title>
        <authorList>
            <person name="Hirano S."/>
            <person name="Terahara T."/>
            <person name="Mori K."/>
            <person name="Hamada M."/>
            <person name="Matsumoto R."/>
            <person name="Kobayashi T."/>
        </authorList>
    </citation>
    <scope>NUCLEOTIDE SEQUENCE</scope>
    <source>
        <strain evidence="5">SH18-1</strain>
    </source>
</reference>
<dbReference type="SUPFAM" id="SSF46689">
    <property type="entry name" value="Homeodomain-like"/>
    <property type="match status" value="2"/>
</dbReference>
<sequence>MKYIHDKIFMGKNLDFNIFDGLGYTTEENGLMHNHDCLELNYVVHGGGIYHIGNKTYEIETGDLFIINNCEYHAAIDPYNALVLKVIVFNPEIVWSYNNVLDQQYLKTFFECKDSFKHHIKHNEPMVDTIKSLFYQIQEEWENQKVGYRLVIKALLLEILAILYRAYESIDSSSQQVIKFQNNFNKIAKVINYIDNNFQNKLSLDELAKLAHMNPNYFSTYFKKVMNVSVVSYIKKKRLENACLLLRTTKTCISDIATSVGFSNISYFNKAFRQNIHFSPSEYREEIVKTK</sequence>
<dbReference type="Pfam" id="PF02311">
    <property type="entry name" value="AraC_binding"/>
    <property type="match status" value="1"/>
</dbReference>
<evidence type="ECO:0000256" key="3">
    <source>
        <dbReference type="ARBA" id="ARBA00023163"/>
    </source>
</evidence>
<dbReference type="InterPro" id="IPR020449">
    <property type="entry name" value="Tscrpt_reg_AraC-type_HTH"/>
</dbReference>
<dbReference type="AlphaFoldDB" id="A0A9W6DG51"/>
<dbReference type="SMART" id="SM00342">
    <property type="entry name" value="HTH_ARAC"/>
    <property type="match status" value="1"/>
</dbReference>
<dbReference type="InterPro" id="IPR014710">
    <property type="entry name" value="RmlC-like_jellyroll"/>
</dbReference>
<dbReference type="PANTHER" id="PTHR43280">
    <property type="entry name" value="ARAC-FAMILY TRANSCRIPTIONAL REGULATOR"/>
    <property type="match status" value="1"/>
</dbReference>
<dbReference type="PRINTS" id="PR00032">
    <property type="entry name" value="HTHARAC"/>
</dbReference>
<dbReference type="RefSeq" id="WP_281816142.1">
    <property type="nucleotide sequence ID" value="NZ_BRLB01000008.1"/>
</dbReference>
<gene>
    <name evidence="5" type="ORF">SH1V18_26620</name>
</gene>
<dbReference type="GO" id="GO:0003700">
    <property type="term" value="F:DNA-binding transcription factor activity"/>
    <property type="evidence" value="ECO:0007669"/>
    <property type="project" value="InterPro"/>
</dbReference>
<keyword evidence="2" id="KW-0238">DNA-binding</keyword>
<keyword evidence="1" id="KW-0805">Transcription regulation</keyword>
<dbReference type="InterPro" id="IPR018060">
    <property type="entry name" value="HTH_AraC"/>
</dbReference>
<dbReference type="SUPFAM" id="SSF51215">
    <property type="entry name" value="Regulatory protein AraC"/>
    <property type="match status" value="1"/>
</dbReference>
<dbReference type="EMBL" id="BRLB01000008">
    <property type="protein sequence ID" value="GKX30182.1"/>
    <property type="molecule type" value="Genomic_DNA"/>
</dbReference>
<comment type="caution">
    <text evidence="5">The sequence shown here is derived from an EMBL/GenBank/DDBJ whole genome shotgun (WGS) entry which is preliminary data.</text>
</comment>
<name>A0A9W6DG51_9FIRM</name>
<dbReference type="InterPro" id="IPR003313">
    <property type="entry name" value="AraC-bd"/>
</dbReference>
<dbReference type="Proteomes" id="UP001144256">
    <property type="component" value="Unassembled WGS sequence"/>
</dbReference>
<dbReference type="PANTHER" id="PTHR43280:SF34">
    <property type="entry name" value="ARAC-FAMILY TRANSCRIPTIONAL REGULATOR"/>
    <property type="match status" value="1"/>
</dbReference>
<evidence type="ECO:0000259" key="4">
    <source>
        <dbReference type="PROSITE" id="PS01124"/>
    </source>
</evidence>
<protein>
    <submittedName>
        <fullName evidence="5">AraC family transcriptional regulator</fullName>
    </submittedName>
</protein>
<dbReference type="PROSITE" id="PS01124">
    <property type="entry name" value="HTH_ARAC_FAMILY_2"/>
    <property type="match status" value="1"/>
</dbReference>
<dbReference type="Gene3D" id="2.60.120.10">
    <property type="entry name" value="Jelly Rolls"/>
    <property type="match status" value="1"/>
</dbReference>
<accession>A0A9W6DG51</accession>
<keyword evidence="6" id="KW-1185">Reference proteome</keyword>
<feature type="domain" description="HTH araC/xylS-type" evidence="4">
    <location>
        <begin position="188"/>
        <end position="286"/>
    </location>
</feature>
<evidence type="ECO:0000313" key="6">
    <source>
        <dbReference type="Proteomes" id="UP001144256"/>
    </source>
</evidence>
<organism evidence="5 6">
    <name type="scientific">Vallitalea longa</name>
    <dbReference type="NCBI Taxonomy" id="2936439"/>
    <lineage>
        <taxon>Bacteria</taxon>
        <taxon>Bacillati</taxon>
        <taxon>Bacillota</taxon>
        <taxon>Clostridia</taxon>
        <taxon>Lachnospirales</taxon>
        <taxon>Vallitaleaceae</taxon>
        <taxon>Vallitalea</taxon>
    </lineage>
</organism>
<dbReference type="Gene3D" id="1.10.10.60">
    <property type="entry name" value="Homeodomain-like"/>
    <property type="match status" value="2"/>
</dbReference>
<dbReference type="GO" id="GO:0043565">
    <property type="term" value="F:sequence-specific DNA binding"/>
    <property type="evidence" value="ECO:0007669"/>
    <property type="project" value="InterPro"/>
</dbReference>
<dbReference type="InterPro" id="IPR009057">
    <property type="entry name" value="Homeodomain-like_sf"/>
</dbReference>
<evidence type="ECO:0000256" key="1">
    <source>
        <dbReference type="ARBA" id="ARBA00023015"/>
    </source>
</evidence>
<evidence type="ECO:0000256" key="2">
    <source>
        <dbReference type="ARBA" id="ARBA00023125"/>
    </source>
</evidence>